<accession>G8QZ84</accession>
<dbReference type="EMBL" id="CP003156">
    <property type="protein sequence ID" value="AEV31467.1"/>
    <property type="molecule type" value="Genomic_DNA"/>
</dbReference>
<organism evidence="2 3">
    <name type="scientific">Owenweeksia hongkongensis (strain DSM 17368 / CIP 108786 / JCM 12287 / NRRL B-23963 / UST20020801)</name>
    <dbReference type="NCBI Taxonomy" id="926562"/>
    <lineage>
        <taxon>Bacteria</taxon>
        <taxon>Pseudomonadati</taxon>
        <taxon>Bacteroidota</taxon>
        <taxon>Flavobacteriia</taxon>
        <taxon>Flavobacteriales</taxon>
        <taxon>Owenweeksiaceae</taxon>
        <taxon>Owenweeksia</taxon>
    </lineage>
</organism>
<dbReference type="Proteomes" id="UP000005631">
    <property type="component" value="Chromosome"/>
</dbReference>
<dbReference type="SUPFAM" id="SSF56281">
    <property type="entry name" value="Metallo-hydrolase/oxidoreductase"/>
    <property type="match status" value="1"/>
</dbReference>
<dbReference type="InterPro" id="IPR001279">
    <property type="entry name" value="Metallo-B-lactamas"/>
</dbReference>
<dbReference type="Pfam" id="PF12706">
    <property type="entry name" value="Lactamase_B_2"/>
    <property type="match status" value="1"/>
</dbReference>
<dbReference type="KEGG" id="oho:Oweho_0449"/>
<evidence type="ECO:0000313" key="2">
    <source>
        <dbReference type="EMBL" id="AEV31467.1"/>
    </source>
</evidence>
<evidence type="ECO:0000313" key="3">
    <source>
        <dbReference type="Proteomes" id="UP000005631"/>
    </source>
</evidence>
<gene>
    <name evidence="2" type="ordered locus">Oweho_0449</name>
</gene>
<dbReference type="RefSeq" id="WP_014200828.1">
    <property type="nucleotide sequence ID" value="NC_016599.1"/>
</dbReference>
<sequence>MILKTLLVLLIVGGVAVAAYLKMNPQFGGSISKAEKKQFSKSQQWDGEKFVNQKETLMDLGIKEMPGLLKKQFTGRENRGPKEKLPLIKFDRKTWDADTTSFQFIWFGHSVGLMKMAGKNILIDPMFGADASPIGPFRTNRYTDSTLYVIDQLPEIDAVLITHDHYDHLDYDSFKKLKGKVGHYYVPLGVKRHLLRWDIADEDITEFDWWESANLDEVKMTFVPSRHFSGRGLTDRAESLWGGWTFISTKHRVYWSGDGGYDTHFKEIGERLGPFDWAFLECGQYNKLWHHIHMYPEESVQAAIDVKAKTSIPIHWGAFTLALHDWRDPVQRFGEEAKAKGVHIAMPELGEVIRFQGKEENGFWWEGFE</sequence>
<dbReference type="PANTHER" id="PTHR15032">
    <property type="entry name" value="N-ACYL-PHOSPHATIDYLETHANOLAMINE-HYDROLYZING PHOSPHOLIPASE D"/>
    <property type="match status" value="1"/>
</dbReference>
<keyword evidence="3" id="KW-1185">Reference proteome</keyword>
<evidence type="ECO:0000259" key="1">
    <source>
        <dbReference type="Pfam" id="PF12706"/>
    </source>
</evidence>
<dbReference type="PIRSF" id="PIRSF038896">
    <property type="entry name" value="NAPE-PLD"/>
    <property type="match status" value="1"/>
</dbReference>
<protein>
    <submittedName>
        <fullName evidence="2">Putative Zn-dependent hydrolase of beta-lactamase fold family</fullName>
    </submittedName>
</protein>
<dbReference type="PATRIC" id="fig|926562.3.peg.464"/>
<dbReference type="eggNOG" id="COG2220">
    <property type="taxonomic scope" value="Bacteria"/>
</dbReference>
<dbReference type="PANTHER" id="PTHR15032:SF4">
    <property type="entry name" value="N-ACYL-PHOSPHATIDYLETHANOLAMINE-HYDROLYZING PHOSPHOLIPASE D"/>
    <property type="match status" value="1"/>
</dbReference>
<name>G8QZ84_OWEHD</name>
<dbReference type="STRING" id="926562.Oweho_0449"/>
<dbReference type="GO" id="GO:0008270">
    <property type="term" value="F:zinc ion binding"/>
    <property type="evidence" value="ECO:0007669"/>
    <property type="project" value="InterPro"/>
</dbReference>
<dbReference type="GO" id="GO:0005737">
    <property type="term" value="C:cytoplasm"/>
    <property type="evidence" value="ECO:0007669"/>
    <property type="project" value="TreeGrafter"/>
</dbReference>
<proteinExistence type="predicted"/>
<dbReference type="GO" id="GO:0070290">
    <property type="term" value="F:N-acylphosphatidylethanolamine-specific phospholipase D activity"/>
    <property type="evidence" value="ECO:0007669"/>
    <property type="project" value="InterPro"/>
</dbReference>
<dbReference type="HOGENOM" id="CLU_020884_0_2_10"/>
<dbReference type="AlphaFoldDB" id="G8QZ84"/>
<keyword evidence="2" id="KW-0378">Hydrolase</keyword>
<dbReference type="Gene3D" id="3.60.15.10">
    <property type="entry name" value="Ribonuclease Z/Hydroxyacylglutathione hydrolase-like"/>
    <property type="match status" value="1"/>
</dbReference>
<reference evidence="2 3" key="1">
    <citation type="journal article" date="2012" name="Stand. Genomic Sci.">
        <title>Genome sequence of the orange-pigmented seawater bacterium Owenweeksia hongkongensis type strain (UST20020801(T)).</title>
        <authorList>
            <person name="Riedel T."/>
            <person name="Held B."/>
            <person name="Nolan M."/>
            <person name="Lucas S."/>
            <person name="Lapidus A."/>
            <person name="Tice H."/>
            <person name="Del Rio T.G."/>
            <person name="Cheng J.F."/>
            <person name="Han C."/>
            <person name="Tapia R."/>
            <person name="Goodwin L.A."/>
            <person name="Pitluck S."/>
            <person name="Liolios K."/>
            <person name="Mavromatis K."/>
            <person name="Pagani I."/>
            <person name="Ivanova N."/>
            <person name="Mikhailova N."/>
            <person name="Pati A."/>
            <person name="Chen A."/>
            <person name="Palaniappan K."/>
            <person name="Rohde M."/>
            <person name="Tindall B.J."/>
            <person name="Detter J.C."/>
            <person name="Goker M."/>
            <person name="Woyke T."/>
            <person name="Bristow J."/>
            <person name="Eisen J.A."/>
            <person name="Markowitz V."/>
            <person name="Hugenholtz P."/>
            <person name="Klenk H.P."/>
            <person name="Kyrpides N.C."/>
        </authorList>
    </citation>
    <scope>NUCLEOTIDE SEQUENCE</scope>
    <source>
        <strain evidence="3">DSM 17368 / JCM 12287 / NRRL B-23963</strain>
    </source>
</reference>
<feature type="domain" description="Metallo-beta-lactamase" evidence="1">
    <location>
        <begin position="120"/>
        <end position="316"/>
    </location>
</feature>
<dbReference type="InterPro" id="IPR024884">
    <property type="entry name" value="NAPE-PLD"/>
</dbReference>
<dbReference type="InterPro" id="IPR036866">
    <property type="entry name" value="RibonucZ/Hydroxyglut_hydro"/>
</dbReference>